<feature type="compositionally biased region" description="Acidic residues" evidence="1">
    <location>
        <begin position="85"/>
        <end position="97"/>
    </location>
</feature>
<feature type="region of interest" description="Disordered" evidence="1">
    <location>
        <begin position="74"/>
        <end position="169"/>
    </location>
</feature>
<dbReference type="RefSeq" id="XP_003056369.1">
    <property type="nucleotide sequence ID" value="XM_003056323.1"/>
</dbReference>
<proteinExistence type="predicted"/>
<sequence length="169" mass="19065">MSIAMVSSLHIPINRPRGFMFSRNTDMSASHLRAAETLKKKRVDSGSFCCSYRAYFPTKPLKKRIRAQMCMISSLSPSTSGPQPDVEEEGSALDFPEEYVRAVPSRRPDIFPDMKEPKQPVPKPMPGDPELPDEEEEEAERKKKTGEPGTDPEEEEEQSPAPQKQEEVE</sequence>
<dbReference type="STRING" id="564608.C1MKE1"/>
<feature type="compositionally biased region" description="Basic and acidic residues" evidence="1">
    <location>
        <begin position="106"/>
        <end position="118"/>
    </location>
</feature>
<reference evidence="2 3" key="1">
    <citation type="journal article" date="2009" name="Science">
        <title>Green evolution and dynamic adaptations revealed by genomes of the marine picoeukaryotes Micromonas.</title>
        <authorList>
            <person name="Worden A.Z."/>
            <person name="Lee J.H."/>
            <person name="Mock T."/>
            <person name="Rouze P."/>
            <person name="Simmons M.P."/>
            <person name="Aerts A.L."/>
            <person name="Allen A.E."/>
            <person name="Cuvelier M.L."/>
            <person name="Derelle E."/>
            <person name="Everett M.V."/>
            <person name="Foulon E."/>
            <person name="Grimwood J."/>
            <person name="Gundlach H."/>
            <person name="Henrissat B."/>
            <person name="Napoli C."/>
            <person name="McDonald S.M."/>
            <person name="Parker M.S."/>
            <person name="Rombauts S."/>
            <person name="Salamov A."/>
            <person name="Von Dassow P."/>
            <person name="Badger J.H."/>
            <person name="Coutinho P.M."/>
            <person name="Demir E."/>
            <person name="Dubchak I."/>
            <person name="Gentemann C."/>
            <person name="Eikrem W."/>
            <person name="Gready J.E."/>
            <person name="John U."/>
            <person name="Lanier W."/>
            <person name="Lindquist E.A."/>
            <person name="Lucas S."/>
            <person name="Mayer K.F."/>
            <person name="Moreau H."/>
            <person name="Not F."/>
            <person name="Otillar R."/>
            <person name="Panaud O."/>
            <person name="Pangilinan J."/>
            <person name="Paulsen I."/>
            <person name="Piegu B."/>
            <person name="Poliakov A."/>
            <person name="Robbens S."/>
            <person name="Schmutz J."/>
            <person name="Toulza E."/>
            <person name="Wyss T."/>
            <person name="Zelensky A."/>
            <person name="Zhou K."/>
            <person name="Armbrust E.V."/>
            <person name="Bhattacharya D."/>
            <person name="Goodenough U.W."/>
            <person name="Van de Peer Y."/>
            <person name="Grigoriev I.V."/>
        </authorList>
    </citation>
    <scope>NUCLEOTIDE SEQUENCE [LARGE SCALE GENOMIC DNA]</scope>
    <source>
        <strain evidence="2 3">CCMP1545</strain>
    </source>
</reference>
<dbReference type="KEGG" id="mpp:MICPUCDRAFT_70802"/>
<feature type="compositionally biased region" description="Pro residues" evidence="1">
    <location>
        <begin position="119"/>
        <end position="129"/>
    </location>
</feature>
<dbReference type="AlphaFoldDB" id="C1MKE1"/>
<dbReference type="GeneID" id="9681331"/>
<evidence type="ECO:0000313" key="3">
    <source>
        <dbReference type="Proteomes" id="UP000001876"/>
    </source>
</evidence>
<name>C1MKE1_MICPC</name>
<dbReference type="EMBL" id="GG663736">
    <property type="protein sequence ID" value="EEH59745.1"/>
    <property type="molecule type" value="Genomic_DNA"/>
</dbReference>
<organism evidence="3">
    <name type="scientific">Micromonas pusilla (strain CCMP1545)</name>
    <name type="common">Picoplanktonic green alga</name>
    <dbReference type="NCBI Taxonomy" id="564608"/>
    <lineage>
        <taxon>Eukaryota</taxon>
        <taxon>Viridiplantae</taxon>
        <taxon>Chlorophyta</taxon>
        <taxon>Mamiellophyceae</taxon>
        <taxon>Mamiellales</taxon>
        <taxon>Mamiellaceae</taxon>
        <taxon>Micromonas</taxon>
    </lineage>
</organism>
<dbReference type="Proteomes" id="UP000001876">
    <property type="component" value="Unassembled WGS sequence"/>
</dbReference>
<protein>
    <submittedName>
        <fullName evidence="2">Predicted protein</fullName>
    </submittedName>
</protein>
<gene>
    <name evidence="2" type="ORF">MICPUCDRAFT_70802</name>
</gene>
<evidence type="ECO:0000313" key="2">
    <source>
        <dbReference type="EMBL" id="EEH59745.1"/>
    </source>
</evidence>
<dbReference type="eggNOG" id="ENOG502S1AC">
    <property type="taxonomic scope" value="Eukaryota"/>
</dbReference>
<dbReference type="OrthoDB" id="498786at2759"/>
<evidence type="ECO:0000256" key="1">
    <source>
        <dbReference type="SAM" id="MobiDB-lite"/>
    </source>
</evidence>
<accession>C1MKE1</accession>
<keyword evidence="3" id="KW-1185">Reference proteome</keyword>